<dbReference type="PANTHER" id="PTHR13036:SF0">
    <property type="entry name" value="CHITOBIOSYLDIPHOSPHODOLICHOL BETA-MANNOSYLTRANSFERASE"/>
    <property type="match status" value="1"/>
</dbReference>
<comment type="function">
    <text evidence="12">Participates in the formation of the lipid-linked precursor oligosaccharide for N-glycosylation. Involved in assembling the dolichol-pyrophosphate-GlcNAc(2)-Man(5) intermediate on the cytoplasmic surface of the ER.</text>
</comment>
<dbReference type="Pfam" id="PF00534">
    <property type="entry name" value="Glycos_transf_1"/>
    <property type="match status" value="1"/>
</dbReference>
<evidence type="ECO:0000256" key="15">
    <source>
        <dbReference type="ARBA" id="ARBA00031566"/>
    </source>
</evidence>
<evidence type="ECO:0000256" key="3">
    <source>
        <dbReference type="ARBA" id="ARBA00006122"/>
    </source>
</evidence>
<evidence type="ECO:0000256" key="13">
    <source>
        <dbReference type="ARBA" id="ARBA00030745"/>
    </source>
</evidence>
<evidence type="ECO:0000259" key="19">
    <source>
        <dbReference type="Pfam" id="PF00534"/>
    </source>
</evidence>
<evidence type="ECO:0000256" key="10">
    <source>
        <dbReference type="ARBA" id="ARBA00022989"/>
    </source>
</evidence>
<keyword evidence="11 18" id="KW-0472">Membrane</keyword>
<evidence type="ECO:0000256" key="5">
    <source>
        <dbReference type="ARBA" id="ARBA00015841"/>
    </source>
</evidence>
<evidence type="ECO:0000256" key="1">
    <source>
        <dbReference type="ARBA" id="ARBA00004389"/>
    </source>
</evidence>
<reference evidence="20 21" key="1">
    <citation type="submission" date="2013-12" db="EMBL/GenBank/DDBJ databases">
        <title>The Genome Sequence of Candida albicans P78048.</title>
        <authorList>
            <consortium name="The Broad Institute Genome Sequencing Platform"/>
            <consortium name="The Broad Institute Genome Sequencing Center for Infectious Disease"/>
            <person name="Cuomo C."/>
            <person name="Bennett R."/>
            <person name="Hirakawa M."/>
            <person name="Noverr M."/>
            <person name="Mitchell A."/>
            <person name="Young S.K."/>
            <person name="Zeng Q."/>
            <person name="Gargeya S."/>
            <person name="Fitzgerald M."/>
            <person name="Abouelleil A."/>
            <person name="Alvarado L."/>
            <person name="Berlin A.M."/>
            <person name="Chapman S.B."/>
            <person name="Dewar J."/>
            <person name="Goldberg J."/>
            <person name="Griggs A."/>
            <person name="Gujja S."/>
            <person name="Hansen M."/>
            <person name="Howarth C."/>
            <person name="Imamovic A."/>
            <person name="Larimer J."/>
            <person name="McCowan C."/>
            <person name="Murphy C."/>
            <person name="Pearson M."/>
            <person name="Priest M."/>
            <person name="Roberts A."/>
            <person name="Saif S."/>
            <person name="Shea T."/>
            <person name="Sykes S."/>
            <person name="Wortman J."/>
            <person name="Nusbaum C."/>
            <person name="Birren B."/>
        </authorList>
    </citation>
    <scope>NUCLEOTIDE SEQUENCE [LARGE SCALE GENOMIC DNA]</scope>
    <source>
        <strain evidence="20 21">P78048</strain>
    </source>
</reference>
<feature type="domain" description="Glycosyl transferase family 1" evidence="19">
    <location>
        <begin position="263"/>
        <end position="432"/>
    </location>
</feature>
<comment type="pathway">
    <text evidence="2">Protein modification; protein glycosylation.</text>
</comment>
<evidence type="ECO:0000256" key="9">
    <source>
        <dbReference type="ARBA" id="ARBA00022824"/>
    </source>
</evidence>
<evidence type="ECO:0000256" key="11">
    <source>
        <dbReference type="ARBA" id="ARBA00023136"/>
    </source>
</evidence>
<sequence length="456" mass="52325">MGEIIKYKGFDHVWQYSGPWLYCLIGIYISLPVLAYHILPWIFHKNRSNKRKTISIFVLGDLGHSPRMCYHASSFSKLDYYVNLCGYVETEPSHQIVDDVNIDIIPIEAIKNTNNLPYIMFAILKVVRQCGKIWSILWDTRGSDYIMIQNPPSIPILLIVILFKTVFSRETKLIIDWHNLNYTILNLRYNNLNHPFVKLVKLYEKILGQFANLNITVTKSMKKYLVKEFGFQKSKIVTLYDRPGVQFQPLSNKREFMSEHKLFEDIDIEKYKVLISSTSFTPDEDFNILLDALKNYENTPNTPPILLIVTGKGPLKGKFLETVDKLEFTNKVCVKSAWLSSEDYPKVLACADLGISLHTSSSGIDLPMKIVDFFGCGVPVVSLDFPAIDELVKNKVNGLITNSKSDQTKEVARLVTEVFTDDALLRSIKEGALEESNSRWDENWMQTFSSIFENKS</sequence>
<keyword evidence="6" id="KW-0328">Glycosyltransferase</keyword>
<evidence type="ECO:0000256" key="2">
    <source>
        <dbReference type="ARBA" id="ARBA00004922"/>
    </source>
</evidence>
<comment type="catalytic activity">
    <reaction evidence="17">
        <text>an N,N'-diacetylchitobiosyl-diphospho-di-trans,poly-cis-dolichol + GDP-alpha-D-mannose = a beta-D-Man-(1-&gt;4)-beta-D-GlcNAc-(1-&gt;4)-alpha-D-GlcNAc-diphospho-di-trans,poly-cis-dolichol + GDP + H(+)</text>
        <dbReference type="Rhea" id="RHEA:13865"/>
        <dbReference type="Rhea" id="RHEA-COMP:19510"/>
        <dbReference type="Rhea" id="RHEA-COMP:19511"/>
        <dbReference type="ChEBI" id="CHEBI:15378"/>
        <dbReference type="ChEBI" id="CHEBI:57269"/>
        <dbReference type="ChEBI" id="CHEBI:57527"/>
        <dbReference type="ChEBI" id="CHEBI:58189"/>
        <dbReference type="ChEBI" id="CHEBI:58472"/>
        <dbReference type="EC" id="2.4.1.142"/>
    </reaction>
    <physiologicalReaction direction="left-to-right" evidence="17">
        <dbReference type="Rhea" id="RHEA:13866"/>
    </physiologicalReaction>
</comment>
<feature type="transmembrane region" description="Helical" evidence="18">
    <location>
        <begin position="19"/>
        <end position="43"/>
    </location>
</feature>
<evidence type="ECO:0000256" key="18">
    <source>
        <dbReference type="SAM" id="Phobius"/>
    </source>
</evidence>
<dbReference type="Proteomes" id="UP000030161">
    <property type="component" value="Unassembled WGS sequence"/>
</dbReference>
<evidence type="ECO:0000256" key="16">
    <source>
        <dbReference type="ARBA" id="ARBA00033088"/>
    </source>
</evidence>
<organism evidence="20 21">
    <name type="scientific">Candida albicans P78048</name>
    <dbReference type="NCBI Taxonomy" id="1094989"/>
    <lineage>
        <taxon>Eukaryota</taxon>
        <taxon>Fungi</taxon>
        <taxon>Dikarya</taxon>
        <taxon>Ascomycota</taxon>
        <taxon>Saccharomycotina</taxon>
        <taxon>Pichiomycetes</taxon>
        <taxon>Debaryomycetaceae</taxon>
        <taxon>Candida/Lodderomyces clade</taxon>
        <taxon>Candida</taxon>
    </lineage>
</organism>
<accession>A0AB34PQ54</accession>
<comment type="caution">
    <text evidence="20">The sequence shown here is derived from an EMBL/GenBank/DDBJ whole genome shotgun (WGS) entry which is preliminary data.</text>
</comment>
<keyword evidence="8 18" id="KW-0812">Transmembrane</keyword>
<evidence type="ECO:0000256" key="17">
    <source>
        <dbReference type="ARBA" id="ARBA00045071"/>
    </source>
</evidence>
<evidence type="ECO:0000256" key="4">
    <source>
        <dbReference type="ARBA" id="ARBA00012611"/>
    </source>
</evidence>
<comment type="subcellular location">
    <subcellularLocation>
        <location evidence="1">Endoplasmic reticulum membrane</location>
        <topology evidence="1">Single-pass membrane protein</topology>
    </subcellularLocation>
</comment>
<dbReference type="InterPro" id="IPR026051">
    <property type="entry name" value="ALG1-like"/>
</dbReference>
<dbReference type="EC" id="2.4.1.142" evidence="4"/>
<dbReference type="GO" id="GO:0004578">
    <property type="term" value="F:chitobiosyldiphosphodolichol beta-mannosyltransferase activity"/>
    <property type="evidence" value="ECO:0007669"/>
    <property type="project" value="UniProtKB-EC"/>
</dbReference>
<evidence type="ECO:0000256" key="14">
    <source>
        <dbReference type="ARBA" id="ARBA00031434"/>
    </source>
</evidence>
<keyword evidence="10 18" id="KW-1133">Transmembrane helix</keyword>
<dbReference type="EMBL" id="AJIX01000027">
    <property type="protein sequence ID" value="KGR09100.1"/>
    <property type="molecule type" value="Genomic_DNA"/>
</dbReference>
<dbReference type="AlphaFoldDB" id="A0AB34PQ54"/>
<dbReference type="Gene3D" id="3.40.50.2000">
    <property type="entry name" value="Glycogen Phosphorylase B"/>
    <property type="match status" value="2"/>
</dbReference>
<dbReference type="PANTHER" id="PTHR13036">
    <property type="entry name" value="BETA1,4 MANNOSYLTRANSFERASE"/>
    <property type="match status" value="1"/>
</dbReference>
<evidence type="ECO:0000256" key="7">
    <source>
        <dbReference type="ARBA" id="ARBA00022679"/>
    </source>
</evidence>
<protein>
    <recommendedName>
        <fullName evidence="5">Chitobiosyldiphosphodolichol beta-mannosyltransferase</fullName>
        <ecNumber evidence="4">2.4.1.142</ecNumber>
    </recommendedName>
    <alternativeName>
        <fullName evidence="13">Asparagine-linked glycosylation protein 1</fullName>
    </alternativeName>
    <alternativeName>
        <fullName evidence="15">Beta-1,4-mannosyltransferase</fullName>
    </alternativeName>
    <alternativeName>
        <fullName evidence="16">GDP-Man:GlcNAc2-PP-dolichol mannosyltransferase</fullName>
    </alternativeName>
    <alternativeName>
        <fullName evidence="14">GDP-mannose-dolichol diphosphochitobiose mannosyltransferase</fullName>
    </alternativeName>
</protein>
<dbReference type="GO" id="GO:0005789">
    <property type="term" value="C:endoplasmic reticulum membrane"/>
    <property type="evidence" value="ECO:0007669"/>
    <property type="project" value="UniProtKB-SubCell"/>
</dbReference>
<dbReference type="FunFam" id="3.40.50.2000:FF:000109">
    <property type="entry name" value="Chitobiosyldiphosphodolichol beta-mannosyltransferase"/>
    <property type="match status" value="1"/>
</dbReference>
<keyword evidence="9" id="KW-0256">Endoplasmic reticulum</keyword>
<dbReference type="SUPFAM" id="SSF53756">
    <property type="entry name" value="UDP-Glycosyltransferase/glycogen phosphorylase"/>
    <property type="match status" value="1"/>
</dbReference>
<dbReference type="InterPro" id="IPR001296">
    <property type="entry name" value="Glyco_trans_1"/>
</dbReference>
<comment type="similarity">
    <text evidence="3">Belongs to the glycosyltransferase group 1 family.</text>
</comment>
<name>A0AB34PQ54_CANAX</name>
<evidence type="ECO:0000313" key="21">
    <source>
        <dbReference type="Proteomes" id="UP000030161"/>
    </source>
</evidence>
<evidence type="ECO:0000313" key="20">
    <source>
        <dbReference type="EMBL" id="KGR09100.1"/>
    </source>
</evidence>
<proteinExistence type="inferred from homology"/>
<gene>
    <name evidence="20" type="ORF">MG3_03858</name>
</gene>
<evidence type="ECO:0000256" key="12">
    <source>
        <dbReference type="ARBA" id="ARBA00024899"/>
    </source>
</evidence>
<dbReference type="SMR" id="A0AB34PQ54"/>
<keyword evidence="7" id="KW-0808">Transferase</keyword>
<evidence type="ECO:0000256" key="8">
    <source>
        <dbReference type="ARBA" id="ARBA00022692"/>
    </source>
</evidence>
<evidence type="ECO:0000256" key="6">
    <source>
        <dbReference type="ARBA" id="ARBA00022676"/>
    </source>
</evidence>